<dbReference type="GO" id="GO:0046930">
    <property type="term" value="C:pore complex"/>
    <property type="evidence" value="ECO:0007669"/>
    <property type="project" value="UniProtKB-KW"/>
</dbReference>
<dbReference type="GO" id="GO:0009279">
    <property type="term" value="C:cell outer membrane"/>
    <property type="evidence" value="ECO:0007669"/>
    <property type="project" value="UniProtKB-SubCell"/>
</dbReference>
<dbReference type="CDD" id="cd00342">
    <property type="entry name" value="gram_neg_porins"/>
    <property type="match status" value="1"/>
</dbReference>
<evidence type="ECO:0000256" key="6">
    <source>
        <dbReference type="ARBA" id="ARBA00022729"/>
    </source>
</evidence>
<evidence type="ECO:0000313" key="14">
    <source>
        <dbReference type="Proteomes" id="UP000189177"/>
    </source>
</evidence>
<evidence type="ECO:0000313" key="13">
    <source>
        <dbReference type="EMBL" id="OOC11095.1"/>
    </source>
</evidence>
<keyword evidence="4" id="KW-1134">Transmembrane beta strand</keyword>
<evidence type="ECO:0000256" key="11">
    <source>
        <dbReference type="SAM" id="SignalP"/>
    </source>
</evidence>
<dbReference type="InterPro" id="IPR002299">
    <property type="entry name" value="Porin_Neis"/>
</dbReference>
<dbReference type="Proteomes" id="UP000189177">
    <property type="component" value="Unassembled WGS sequence"/>
</dbReference>
<dbReference type="InterPro" id="IPR033900">
    <property type="entry name" value="Gram_neg_porin_domain"/>
</dbReference>
<dbReference type="InterPro" id="IPR050298">
    <property type="entry name" value="Gram-neg_bact_OMP"/>
</dbReference>
<dbReference type="STRING" id="252474.B1A74_02930"/>
<reference evidence="13 14" key="1">
    <citation type="submission" date="2017-02" db="EMBL/GenBank/DDBJ databases">
        <title>Genomic diversity within the haloalkaliphilic genus Thioalkalivibrio.</title>
        <authorList>
            <person name="Ahn A.-C."/>
            <person name="Meier-Kolthoff J."/>
            <person name="Overmars L."/>
            <person name="Richter M."/>
            <person name="Woyke T."/>
            <person name="Sorokin D.Y."/>
            <person name="Muyzer G."/>
        </authorList>
    </citation>
    <scope>NUCLEOTIDE SEQUENCE [LARGE SCALE GENOMIC DNA]</scope>
    <source>
        <strain evidence="13 14">HL17</strain>
    </source>
</reference>
<keyword evidence="3" id="KW-0813">Transport</keyword>
<dbReference type="PRINTS" id="PR00182">
    <property type="entry name" value="ECOLNEIPORIN"/>
</dbReference>
<organism evidence="13 14">
    <name type="scientific">Thioalkalivibrio halophilus</name>
    <dbReference type="NCBI Taxonomy" id="252474"/>
    <lineage>
        <taxon>Bacteria</taxon>
        <taxon>Pseudomonadati</taxon>
        <taxon>Pseudomonadota</taxon>
        <taxon>Gammaproteobacteria</taxon>
        <taxon>Chromatiales</taxon>
        <taxon>Ectothiorhodospiraceae</taxon>
        <taxon>Thioalkalivibrio</taxon>
    </lineage>
</organism>
<comment type="subcellular location">
    <subcellularLocation>
        <location evidence="1">Cell outer membrane</location>
        <topology evidence="1">Multi-pass membrane protein</topology>
    </subcellularLocation>
</comment>
<feature type="signal peptide" evidence="11">
    <location>
        <begin position="1"/>
        <end position="21"/>
    </location>
</feature>
<keyword evidence="5" id="KW-0812">Transmembrane</keyword>
<evidence type="ECO:0000256" key="7">
    <source>
        <dbReference type="ARBA" id="ARBA00023065"/>
    </source>
</evidence>
<evidence type="ECO:0000259" key="12">
    <source>
        <dbReference type="Pfam" id="PF13609"/>
    </source>
</evidence>
<evidence type="ECO:0000256" key="1">
    <source>
        <dbReference type="ARBA" id="ARBA00004571"/>
    </source>
</evidence>
<dbReference type="GO" id="GO:0034220">
    <property type="term" value="P:monoatomic ion transmembrane transport"/>
    <property type="evidence" value="ECO:0007669"/>
    <property type="project" value="InterPro"/>
</dbReference>
<keyword evidence="8" id="KW-0626">Porin</keyword>
<accession>A0A1V3A187</accession>
<evidence type="ECO:0000256" key="10">
    <source>
        <dbReference type="ARBA" id="ARBA00023237"/>
    </source>
</evidence>
<feature type="chain" id="PRO_5012731087" description="Porin domain-containing protein" evidence="11">
    <location>
        <begin position="22"/>
        <end position="367"/>
    </location>
</feature>
<evidence type="ECO:0000256" key="9">
    <source>
        <dbReference type="ARBA" id="ARBA00023136"/>
    </source>
</evidence>
<dbReference type="SUPFAM" id="SSF56935">
    <property type="entry name" value="Porins"/>
    <property type="match status" value="1"/>
</dbReference>
<dbReference type="InterPro" id="IPR023614">
    <property type="entry name" value="Porin_dom_sf"/>
</dbReference>
<evidence type="ECO:0000256" key="3">
    <source>
        <dbReference type="ARBA" id="ARBA00022448"/>
    </source>
</evidence>
<keyword evidence="10" id="KW-0998">Cell outer membrane</keyword>
<keyword evidence="6 11" id="KW-0732">Signal</keyword>
<evidence type="ECO:0000256" key="4">
    <source>
        <dbReference type="ARBA" id="ARBA00022452"/>
    </source>
</evidence>
<protein>
    <recommendedName>
        <fullName evidence="12">Porin domain-containing protein</fullName>
    </recommendedName>
</protein>
<comment type="caution">
    <text evidence="13">The sequence shown here is derived from an EMBL/GenBank/DDBJ whole genome shotgun (WGS) entry which is preliminary data.</text>
</comment>
<evidence type="ECO:0000256" key="5">
    <source>
        <dbReference type="ARBA" id="ARBA00022692"/>
    </source>
</evidence>
<dbReference type="PANTHER" id="PTHR34501">
    <property type="entry name" value="PROTEIN YDDL-RELATED"/>
    <property type="match status" value="1"/>
</dbReference>
<dbReference type="GO" id="GO:0015288">
    <property type="term" value="F:porin activity"/>
    <property type="evidence" value="ECO:0007669"/>
    <property type="project" value="UniProtKB-KW"/>
</dbReference>
<dbReference type="OrthoDB" id="8173690at2"/>
<dbReference type="PRINTS" id="PR00184">
    <property type="entry name" value="NEISSPPORIN"/>
</dbReference>
<keyword evidence="7" id="KW-0406">Ion transport</keyword>
<feature type="domain" description="Porin" evidence="12">
    <location>
        <begin position="13"/>
        <end position="332"/>
    </location>
</feature>
<evidence type="ECO:0000256" key="8">
    <source>
        <dbReference type="ARBA" id="ARBA00023114"/>
    </source>
</evidence>
<evidence type="ECO:0000256" key="2">
    <source>
        <dbReference type="ARBA" id="ARBA00011233"/>
    </source>
</evidence>
<gene>
    <name evidence="13" type="ORF">B1A74_02930</name>
</gene>
<keyword evidence="14" id="KW-1185">Reference proteome</keyword>
<proteinExistence type="predicted"/>
<comment type="subunit">
    <text evidence="2">Homotrimer.</text>
</comment>
<dbReference type="PANTHER" id="PTHR34501:SF9">
    <property type="entry name" value="MAJOR OUTER MEMBRANE PROTEIN P.IA"/>
    <property type="match status" value="1"/>
</dbReference>
<name>A0A1V3A187_9GAMM</name>
<dbReference type="Gene3D" id="2.40.160.10">
    <property type="entry name" value="Porin"/>
    <property type="match status" value="1"/>
</dbReference>
<dbReference type="AlphaFoldDB" id="A0A1V3A187"/>
<keyword evidence="9" id="KW-0472">Membrane</keyword>
<dbReference type="EMBL" id="MUZR01000007">
    <property type="protein sequence ID" value="OOC11095.1"/>
    <property type="molecule type" value="Genomic_DNA"/>
</dbReference>
<dbReference type="RefSeq" id="WP_077243710.1">
    <property type="nucleotide sequence ID" value="NZ_MUZR01000007.1"/>
</dbReference>
<dbReference type="InterPro" id="IPR001702">
    <property type="entry name" value="Porin_Gram-ve"/>
</dbReference>
<dbReference type="Pfam" id="PF13609">
    <property type="entry name" value="Porin_4"/>
    <property type="match status" value="1"/>
</dbReference>
<sequence>MQKKILAMAVAGAFAAAPALASADDAVTLYGQVKYEVGAIDGATDNWQGTGLAIGSDNRDLTHSTMGSRLGIRGSEDLGGGLTGIFRIQGNFGGPGGLFGGALNTGEETWVGVDGDFGQVRLGRSDTAMKNAMKPFRAFTDTLADFNSRPGRVGWDGMALNSWQRADGIHYQSPDFAGFTFGATLEPVGEKTDSYYSINAIYEMGPMNFSGAYETQTSTSDGYGALDNARMHQDIDSWHAGFSFDFGQGDVGVKYHLWDGDSGAPGMFNDNKLEQVVVPANFRVTDQINLRAAIQYNSWDDGETFVDEESSWTNVAFGAQYHFSNRTEAFVNIWNDGISGVTATNGNNGWGLADDGTHVGVGLRHSF</sequence>